<gene>
    <name evidence="3" type="ORF">ABS362_04715</name>
</gene>
<proteinExistence type="predicted"/>
<evidence type="ECO:0000256" key="1">
    <source>
        <dbReference type="SAM" id="MobiDB-lite"/>
    </source>
</evidence>
<feature type="compositionally biased region" description="Polar residues" evidence="1">
    <location>
        <begin position="20"/>
        <end position="33"/>
    </location>
</feature>
<dbReference type="Pfam" id="PF09557">
    <property type="entry name" value="DUF2382"/>
    <property type="match status" value="1"/>
</dbReference>
<sequence length="169" mass="19641">MSTLNKKNQISEFKEKLRESTANPTHNNLSSPPENERLHTDHEEKVIPVIEEQAHVTRKVVESGKVRISKNVREDEVLVDVPIVHEEVDVQRVPVNQYVDQAPPAVRYEGDKMIITVLREELVLVKRIKVVEELHIINRKTEEHNTQPISLRTEEINIERVQNNDPNTR</sequence>
<dbReference type="InterPro" id="IPR019060">
    <property type="entry name" value="DUF2382"/>
</dbReference>
<protein>
    <submittedName>
        <fullName evidence="3">YsnF/AvaK domain-containing protein</fullName>
    </submittedName>
</protein>
<accession>A0ABV1RRU0</accession>
<evidence type="ECO:0000313" key="3">
    <source>
        <dbReference type="EMBL" id="MER2996835.1"/>
    </source>
</evidence>
<dbReference type="PANTHER" id="PTHR38463:SF1">
    <property type="entry name" value="STRESS RESPONSE PROTEIN YSNF"/>
    <property type="match status" value="1"/>
</dbReference>
<feature type="domain" description="DUF2382" evidence="2">
    <location>
        <begin position="47"/>
        <end position="158"/>
    </location>
</feature>
<dbReference type="PANTHER" id="PTHR38463">
    <property type="entry name" value="STRESS RESPONSE PROTEIN YSNF"/>
    <property type="match status" value="1"/>
</dbReference>
<dbReference type="InterPro" id="IPR052967">
    <property type="entry name" value="Stress_Response_Assoc"/>
</dbReference>
<reference evidence="3 4" key="1">
    <citation type="submission" date="2024-06" db="EMBL/GenBank/DDBJ databases">
        <title>Pontibacter populi HYL7-15.</title>
        <authorList>
            <person name="Kim M.K."/>
        </authorList>
    </citation>
    <scope>NUCLEOTIDE SEQUENCE [LARGE SCALE GENOMIC DNA]</scope>
    <source>
        <strain evidence="3 4">HYL7-15</strain>
    </source>
</reference>
<organism evidence="3 4">
    <name type="scientific">Pontibacter populi</name>
    <dbReference type="NCBI Taxonomy" id="890055"/>
    <lineage>
        <taxon>Bacteria</taxon>
        <taxon>Pseudomonadati</taxon>
        <taxon>Bacteroidota</taxon>
        <taxon>Cytophagia</taxon>
        <taxon>Cytophagales</taxon>
        <taxon>Hymenobacteraceae</taxon>
        <taxon>Pontibacter</taxon>
    </lineage>
</organism>
<name>A0ABV1RRU0_9BACT</name>
<keyword evidence="4" id="KW-1185">Reference proteome</keyword>
<dbReference type="EMBL" id="JBEOKT010000003">
    <property type="protein sequence ID" value="MER2996835.1"/>
    <property type="molecule type" value="Genomic_DNA"/>
</dbReference>
<feature type="region of interest" description="Disordered" evidence="1">
    <location>
        <begin position="1"/>
        <end position="39"/>
    </location>
</feature>
<dbReference type="RefSeq" id="WP_350411170.1">
    <property type="nucleotide sequence ID" value="NZ_JBEOKT010000003.1"/>
</dbReference>
<feature type="compositionally biased region" description="Polar residues" evidence="1">
    <location>
        <begin position="1"/>
        <end position="11"/>
    </location>
</feature>
<dbReference type="Proteomes" id="UP001476807">
    <property type="component" value="Unassembled WGS sequence"/>
</dbReference>
<comment type="caution">
    <text evidence="3">The sequence shown here is derived from an EMBL/GenBank/DDBJ whole genome shotgun (WGS) entry which is preliminary data.</text>
</comment>
<evidence type="ECO:0000259" key="2">
    <source>
        <dbReference type="Pfam" id="PF09557"/>
    </source>
</evidence>
<evidence type="ECO:0000313" key="4">
    <source>
        <dbReference type="Proteomes" id="UP001476807"/>
    </source>
</evidence>